<dbReference type="NCBIfam" id="NF010934">
    <property type="entry name" value="PRK14354.1"/>
    <property type="match status" value="1"/>
</dbReference>
<dbReference type="InterPro" id="IPR001451">
    <property type="entry name" value="Hexapep"/>
</dbReference>
<dbReference type="NCBIfam" id="TIGR01173">
    <property type="entry name" value="glmU"/>
    <property type="match status" value="1"/>
</dbReference>
<proteinExistence type="inferred from homology"/>
<feature type="binding site" evidence="18">
    <location>
        <position position="158"/>
    </location>
    <ligand>
        <name>UDP-N-acetyl-alpha-D-glucosamine</name>
        <dbReference type="ChEBI" id="CHEBI:57705"/>
    </ligand>
</feature>
<feature type="binding site" evidence="18">
    <location>
        <position position="231"/>
    </location>
    <ligand>
        <name>Mg(2+)</name>
        <dbReference type="ChEBI" id="CHEBI:18420"/>
    </ligand>
</feature>
<reference evidence="21" key="1">
    <citation type="submission" date="2022-04" db="EMBL/GenBank/DDBJ databases">
        <title>Complete genome sequences of Ezakiella coagulans and Fenollaria massiliensis.</title>
        <authorList>
            <person name="France M.T."/>
            <person name="Clifford J."/>
            <person name="Narina S."/>
            <person name="Rutt L."/>
            <person name="Ravel J."/>
        </authorList>
    </citation>
    <scope>NUCLEOTIDE SEQUENCE</scope>
    <source>
        <strain evidence="21">C0061C2</strain>
    </source>
</reference>
<feature type="binding site" evidence="18">
    <location>
        <position position="173"/>
    </location>
    <ligand>
        <name>UDP-N-acetyl-alpha-D-glucosamine</name>
        <dbReference type="ChEBI" id="CHEBI:57705"/>
    </ligand>
</feature>
<dbReference type="GO" id="GO:0009252">
    <property type="term" value="P:peptidoglycan biosynthetic process"/>
    <property type="evidence" value="ECO:0007669"/>
    <property type="project" value="UniProtKB-UniRule"/>
</dbReference>
<dbReference type="EC" id="2.7.7.23" evidence="18"/>
<dbReference type="GO" id="GO:0008360">
    <property type="term" value="P:regulation of cell shape"/>
    <property type="evidence" value="ECO:0007669"/>
    <property type="project" value="UniProtKB-KW"/>
</dbReference>
<comment type="function">
    <text evidence="17 18">Catalyzes the last two sequential reactions in the de novo biosynthetic pathway for UDP-N-acetylglucosamine (UDP-GlcNAc). The C-terminal domain catalyzes the transfer of acetyl group from acetyl coenzyme A to glucosamine-1-phosphate (GlcN-1-P) to produce N-acetylglucosamine-1-phosphate (GlcNAc-1-P), which is converted into UDP-GlcNAc by the transfer of uridine 5-monophosphate (from uridine 5-triphosphate), a reaction catalyzed by the N-terminal domain.</text>
</comment>
<dbReference type="KEGG" id="fms:M1R53_04580"/>
<keyword evidence="9 18" id="KW-0460">Magnesium</keyword>
<dbReference type="InterPro" id="IPR056729">
    <property type="entry name" value="GMPPB_C"/>
</dbReference>
<dbReference type="Pfam" id="PF25087">
    <property type="entry name" value="GMPPB_C"/>
    <property type="match status" value="1"/>
</dbReference>
<dbReference type="PANTHER" id="PTHR43584:SF3">
    <property type="entry name" value="BIFUNCTIONAL PROTEIN GLMU"/>
    <property type="match status" value="1"/>
</dbReference>
<evidence type="ECO:0000256" key="12">
    <source>
        <dbReference type="ARBA" id="ARBA00023268"/>
    </source>
</evidence>
<comment type="catalytic activity">
    <reaction evidence="16 18">
        <text>N-acetyl-alpha-D-glucosamine 1-phosphate + UTP + H(+) = UDP-N-acetyl-alpha-D-glucosamine + diphosphate</text>
        <dbReference type="Rhea" id="RHEA:13509"/>
        <dbReference type="ChEBI" id="CHEBI:15378"/>
        <dbReference type="ChEBI" id="CHEBI:33019"/>
        <dbReference type="ChEBI" id="CHEBI:46398"/>
        <dbReference type="ChEBI" id="CHEBI:57705"/>
        <dbReference type="ChEBI" id="CHEBI:57776"/>
        <dbReference type="EC" id="2.7.7.23"/>
    </reaction>
</comment>
<comment type="pathway">
    <text evidence="18">Nucleotide-sugar biosynthesis; UDP-N-acetyl-alpha-D-glucosamine biosynthesis; UDP-N-acetyl-alpha-D-glucosamine from N-acetyl-alpha-D-glucosamine 1-phosphate: step 1/1.</text>
</comment>
<dbReference type="PANTHER" id="PTHR43584">
    <property type="entry name" value="NUCLEOTIDYL TRANSFERASE"/>
    <property type="match status" value="1"/>
</dbReference>
<feature type="active site" description="Proton acceptor" evidence="18">
    <location>
        <position position="366"/>
    </location>
</feature>
<feature type="binding site" evidence="18">
    <location>
        <position position="369"/>
    </location>
    <ligand>
        <name>UDP-N-acetyl-alpha-D-glucosamine</name>
        <dbReference type="ChEBI" id="CHEBI:57705"/>
    </ligand>
</feature>
<dbReference type="RefSeq" id="WP_249242136.1">
    <property type="nucleotide sequence ID" value="NZ_CP096649.1"/>
</dbReference>
<feature type="binding site" evidence="18">
    <location>
        <position position="336"/>
    </location>
    <ligand>
        <name>UDP-N-acetyl-alpha-D-glucosamine</name>
        <dbReference type="ChEBI" id="CHEBI:57705"/>
    </ligand>
</feature>
<feature type="region of interest" description="N-acetyltransferase" evidence="18">
    <location>
        <begin position="255"/>
        <end position="463"/>
    </location>
</feature>
<evidence type="ECO:0000313" key="21">
    <source>
        <dbReference type="EMBL" id="UQK58519.1"/>
    </source>
</evidence>
<dbReference type="PROSITE" id="PS00101">
    <property type="entry name" value="HEXAPEP_TRANSFERASES"/>
    <property type="match status" value="1"/>
</dbReference>
<comment type="caution">
    <text evidence="18">Lacks conserved residue(s) required for the propagation of feature annotation.</text>
</comment>
<feature type="region of interest" description="Linker" evidence="18">
    <location>
        <begin position="234"/>
        <end position="254"/>
    </location>
</feature>
<feature type="binding site" evidence="18">
    <location>
        <position position="354"/>
    </location>
    <ligand>
        <name>UDP-N-acetyl-alpha-D-glucosamine</name>
        <dbReference type="ChEBI" id="CHEBI:57705"/>
    </ligand>
</feature>
<evidence type="ECO:0000259" key="20">
    <source>
        <dbReference type="Pfam" id="PF25087"/>
    </source>
</evidence>
<keyword evidence="6 18" id="KW-0548">Nucleotidyltransferase</keyword>
<dbReference type="Pfam" id="PF00132">
    <property type="entry name" value="Hexapep"/>
    <property type="match status" value="1"/>
</dbReference>
<dbReference type="Pfam" id="PF12804">
    <property type="entry name" value="NTP_transf_3"/>
    <property type="match status" value="1"/>
</dbReference>
<evidence type="ECO:0000256" key="14">
    <source>
        <dbReference type="ARBA" id="ARBA00023316"/>
    </source>
</evidence>
<feature type="domain" description="Mannose-1-phosphate guanyltransferase C-terminal" evidence="20">
    <location>
        <begin position="318"/>
        <end position="385"/>
    </location>
</feature>
<feature type="binding site" evidence="18">
    <location>
        <position position="21"/>
    </location>
    <ligand>
        <name>UDP-N-acetyl-alpha-D-glucosamine</name>
        <dbReference type="ChEBI" id="CHEBI:57705"/>
    </ligand>
</feature>
<evidence type="ECO:0000256" key="8">
    <source>
        <dbReference type="ARBA" id="ARBA00022737"/>
    </source>
</evidence>
<dbReference type="Gene3D" id="3.90.550.10">
    <property type="entry name" value="Spore Coat Polysaccharide Biosynthesis Protein SpsA, Chain A"/>
    <property type="match status" value="1"/>
</dbReference>
<name>A0A9E7DIK1_9FIRM</name>
<comment type="pathway">
    <text evidence="18">Nucleotide-sugar biosynthesis; UDP-N-acetyl-alpha-D-glucosamine biosynthesis; N-acetyl-alpha-D-glucosamine 1-phosphate from alpha-D-glucosamine 6-phosphate (route II): step 2/2.</text>
</comment>
<feature type="binding site" evidence="18">
    <location>
        <position position="106"/>
    </location>
    <ligand>
        <name>Mg(2+)</name>
        <dbReference type="ChEBI" id="CHEBI:18420"/>
    </ligand>
</feature>
<feature type="binding site" evidence="18">
    <location>
        <position position="408"/>
    </location>
    <ligand>
        <name>acetyl-CoA</name>
        <dbReference type="ChEBI" id="CHEBI:57288"/>
    </ligand>
</feature>
<dbReference type="GO" id="GO:0000287">
    <property type="term" value="F:magnesium ion binding"/>
    <property type="evidence" value="ECO:0007669"/>
    <property type="project" value="UniProtKB-UniRule"/>
</dbReference>
<evidence type="ECO:0000256" key="1">
    <source>
        <dbReference type="ARBA" id="ARBA00004496"/>
    </source>
</evidence>
<dbReference type="InterPro" id="IPR025877">
    <property type="entry name" value="MobA-like_NTP_Trfase"/>
</dbReference>
<keyword evidence="14 18" id="KW-0961">Cell wall biogenesis/degradation</keyword>
<feature type="binding site" evidence="18">
    <location>
        <position position="443"/>
    </location>
    <ligand>
        <name>acetyl-CoA</name>
        <dbReference type="ChEBI" id="CHEBI:57288"/>
    </ligand>
</feature>
<dbReference type="InterPro" id="IPR005882">
    <property type="entry name" value="Bifunctional_GlmU"/>
</dbReference>
<keyword evidence="10 18" id="KW-0133">Cell shape</keyword>
<feature type="binding site" evidence="18">
    <location>
        <position position="380"/>
    </location>
    <ligand>
        <name>UDP-N-acetyl-alpha-D-glucosamine</name>
        <dbReference type="ChEBI" id="CHEBI:57705"/>
    </ligand>
</feature>
<evidence type="ECO:0000256" key="7">
    <source>
        <dbReference type="ARBA" id="ARBA00022723"/>
    </source>
</evidence>
<keyword evidence="22" id="KW-1185">Reference proteome</keyword>
<feature type="domain" description="MobA-like NTP transferase" evidence="19">
    <location>
        <begin position="4"/>
        <end position="131"/>
    </location>
</feature>
<keyword evidence="12 18" id="KW-0511">Multifunctional enzyme</keyword>
<dbReference type="GO" id="GO:0000902">
    <property type="term" value="P:cell morphogenesis"/>
    <property type="evidence" value="ECO:0007669"/>
    <property type="project" value="UniProtKB-UniRule"/>
</dbReference>
<dbReference type="GO" id="GO:0006048">
    <property type="term" value="P:UDP-N-acetylglucosamine biosynthetic process"/>
    <property type="evidence" value="ECO:0007669"/>
    <property type="project" value="InterPro"/>
</dbReference>
<evidence type="ECO:0000256" key="6">
    <source>
        <dbReference type="ARBA" id="ARBA00022695"/>
    </source>
</evidence>
<dbReference type="HAMAP" id="MF_01631">
    <property type="entry name" value="GlmU"/>
    <property type="match status" value="1"/>
</dbReference>
<sequence length="463" mass="51433">MNQAIILAAGEGSRMKSSLIKVLHKINGKAMLKYVLDATERAGFDKRYLIVGNNKDKVIEEFSSDKSIEFIEQKMGPGEPYGTGYAASLAKGHIKTDDNVLVIFGDTPLVDEEILKDFLKFHKDNDNNMTILSAILDNCDGYGRILRDKDNNLTKIVEQKDANDEELKIKEVNSGIYCFKGKDFLDAINNLKNDNVKKEYYLTDAVAYLLSKNKKVDAYISDDQNIALGVNNQLDLSKIEGIVRKKIITKWMIEGVYFKNPSSVYIEENVKIGRDVEIYPDVILEGNTIVEDNVKIYGYTRINNSHIAKGVTIESSLIEDSFIDERTKVGPNAHLRPNSKIGKDCKVGNFVEIKNASLGDGTKAGHLAYVGDADVGSNVNIGCGVIFANYDGKNKYRSKVEDNAFIGSNSNLVAPVEIGENAYVAAGSTIITEVKKDSLSIARARQVDKIDWVKNKKNMEEEK</sequence>
<evidence type="ECO:0000256" key="10">
    <source>
        <dbReference type="ARBA" id="ARBA00022960"/>
    </source>
</evidence>
<comment type="subunit">
    <text evidence="18">Homotrimer.</text>
</comment>
<evidence type="ECO:0000256" key="3">
    <source>
        <dbReference type="ARBA" id="ARBA00007947"/>
    </source>
</evidence>
<organism evidence="21 22">
    <name type="scientific">Fenollaria massiliensis</name>
    <dbReference type="NCBI Taxonomy" id="938288"/>
    <lineage>
        <taxon>Bacteria</taxon>
        <taxon>Bacillati</taxon>
        <taxon>Bacillota</taxon>
        <taxon>Clostridia</taxon>
        <taxon>Eubacteriales</taxon>
        <taxon>Fenollaria</taxon>
    </lineage>
</organism>
<evidence type="ECO:0000256" key="15">
    <source>
        <dbReference type="ARBA" id="ARBA00048247"/>
    </source>
</evidence>
<evidence type="ECO:0000256" key="9">
    <source>
        <dbReference type="ARBA" id="ARBA00022842"/>
    </source>
</evidence>
<dbReference type="EMBL" id="CP096649">
    <property type="protein sequence ID" value="UQK58519.1"/>
    <property type="molecule type" value="Genomic_DNA"/>
</dbReference>
<evidence type="ECO:0000256" key="13">
    <source>
        <dbReference type="ARBA" id="ARBA00023315"/>
    </source>
</evidence>
<feature type="region of interest" description="Pyrophosphorylase" evidence="18">
    <location>
        <begin position="1"/>
        <end position="233"/>
    </location>
</feature>
<feature type="binding site" evidence="18">
    <location>
        <position position="143"/>
    </location>
    <ligand>
        <name>UDP-N-acetyl-alpha-D-glucosamine</name>
        <dbReference type="ChEBI" id="CHEBI:57705"/>
    </ligand>
</feature>
<dbReference type="GO" id="GO:0009245">
    <property type="term" value="P:lipid A biosynthetic process"/>
    <property type="evidence" value="ECO:0007669"/>
    <property type="project" value="UniProtKB-UniRule"/>
</dbReference>
<dbReference type="GO" id="GO:0003977">
    <property type="term" value="F:UDP-N-acetylglucosamine diphosphorylase activity"/>
    <property type="evidence" value="ECO:0007669"/>
    <property type="project" value="UniProtKB-UniRule"/>
</dbReference>
<feature type="binding site" evidence="18">
    <location>
        <begin position="389"/>
        <end position="390"/>
    </location>
    <ligand>
        <name>acetyl-CoA</name>
        <dbReference type="ChEBI" id="CHEBI:57288"/>
    </ligand>
</feature>
<keyword evidence="11 18" id="KW-0573">Peptidoglycan synthesis</keyword>
<dbReference type="GO" id="GO:0019134">
    <property type="term" value="F:glucosamine-1-phosphate N-acetyltransferase activity"/>
    <property type="evidence" value="ECO:0007669"/>
    <property type="project" value="UniProtKB-UniRule"/>
</dbReference>
<dbReference type="GO" id="GO:0016020">
    <property type="term" value="C:membrane"/>
    <property type="evidence" value="ECO:0007669"/>
    <property type="project" value="GOC"/>
</dbReference>
<evidence type="ECO:0000256" key="2">
    <source>
        <dbReference type="ARBA" id="ARBA00007707"/>
    </source>
</evidence>
<dbReference type="CDD" id="cd03353">
    <property type="entry name" value="LbH_GlmU_C"/>
    <property type="match status" value="1"/>
</dbReference>
<feature type="binding site" evidence="18">
    <location>
        <begin position="82"/>
        <end position="83"/>
    </location>
    <ligand>
        <name>UDP-N-acetyl-alpha-D-glucosamine</name>
        <dbReference type="ChEBI" id="CHEBI:57705"/>
    </ligand>
</feature>
<dbReference type="EC" id="2.3.1.157" evidence="18"/>
<feature type="binding site" evidence="18">
    <location>
        <begin position="7"/>
        <end position="10"/>
    </location>
    <ligand>
        <name>UDP-N-acetyl-alpha-D-glucosamine</name>
        <dbReference type="ChEBI" id="CHEBI:57705"/>
    </ligand>
</feature>
<dbReference type="InterPro" id="IPR011004">
    <property type="entry name" value="Trimer_LpxA-like_sf"/>
</dbReference>
<evidence type="ECO:0000313" key="22">
    <source>
        <dbReference type="Proteomes" id="UP000831151"/>
    </source>
</evidence>
<dbReference type="InterPro" id="IPR029044">
    <property type="entry name" value="Nucleotide-diphossugar_trans"/>
</dbReference>
<dbReference type="GO" id="GO:0071555">
    <property type="term" value="P:cell wall organization"/>
    <property type="evidence" value="ECO:0007669"/>
    <property type="project" value="UniProtKB-KW"/>
</dbReference>
<dbReference type="InterPro" id="IPR018357">
    <property type="entry name" value="Hexapep_transf_CS"/>
</dbReference>
<keyword evidence="7 18" id="KW-0479">Metal-binding</keyword>
<protein>
    <recommendedName>
        <fullName evidence="18">Bifunctional protein GlmU</fullName>
    </recommendedName>
    <domain>
        <recommendedName>
            <fullName evidence="18">UDP-N-acetylglucosamine pyrophosphorylase</fullName>
            <ecNumber evidence="18">2.7.7.23</ecNumber>
        </recommendedName>
        <alternativeName>
            <fullName evidence="18">N-acetylglucosamine-1-phosphate uridyltransferase</fullName>
        </alternativeName>
    </domain>
    <domain>
        <recommendedName>
            <fullName evidence="18">Glucosamine-1-phosphate N-acetyltransferase</fullName>
            <ecNumber evidence="18">2.3.1.157</ecNumber>
        </recommendedName>
    </domain>
</protein>
<keyword evidence="13 18" id="KW-0012">Acyltransferase</keyword>
<comment type="catalytic activity">
    <reaction evidence="15 18">
        <text>alpha-D-glucosamine 1-phosphate + acetyl-CoA = N-acetyl-alpha-D-glucosamine 1-phosphate + CoA + H(+)</text>
        <dbReference type="Rhea" id="RHEA:13725"/>
        <dbReference type="ChEBI" id="CHEBI:15378"/>
        <dbReference type="ChEBI" id="CHEBI:57287"/>
        <dbReference type="ChEBI" id="CHEBI:57288"/>
        <dbReference type="ChEBI" id="CHEBI:57776"/>
        <dbReference type="ChEBI" id="CHEBI:58516"/>
        <dbReference type="EC" id="2.3.1.157"/>
    </reaction>
</comment>
<keyword evidence="4 18" id="KW-0963">Cytoplasm</keyword>
<dbReference type="AlphaFoldDB" id="A0A9E7DIK1"/>
<comment type="similarity">
    <text evidence="2 18">In the C-terminal section; belongs to the transferase hexapeptide repeat family.</text>
</comment>
<dbReference type="SUPFAM" id="SSF51161">
    <property type="entry name" value="Trimeric LpxA-like enzymes"/>
    <property type="match status" value="1"/>
</dbReference>
<dbReference type="Gene3D" id="2.160.10.10">
    <property type="entry name" value="Hexapeptide repeat proteins"/>
    <property type="match status" value="1"/>
</dbReference>
<dbReference type="CDD" id="cd02540">
    <property type="entry name" value="GT2_GlmU_N_bac"/>
    <property type="match status" value="1"/>
</dbReference>
<evidence type="ECO:0000256" key="16">
    <source>
        <dbReference type="ARBA" id="ARBA00048493"/>
    </source>
</evidence>
<feature type="binding site" evidence="18">
    <location>
        <position position="426"/>
    </location>
    <ligand>
        <name>acetyl-CoA</name>
        <dbReference type="ChEBI" id="CHEBI:57288"/>
    </ligand>
</feature>
<accession>A0A9E7DIK1</accession>
<comment type="pathway">
    <text evidence="18">Bacterial outer membrane biogenesis; LPS lipid A biosynthesis.</text>
</comment>
<dbReference type="InterPro" id="IPR038009">
    <property type="entry name" value="GlmU_C_LbH"/>
</dbReference>
<evidence type="ECO:0000259" key="19">
    <source>
        <dbReference type="Pfam" id="PF12804"/>
    </source>
</evidence>
<evidence type="ECO:0000256" key="11">
    <source>
        <dbReference type="ARBA" id="ARBA00022984"/>
    </source>
</evidence>
<evidence type="ECO:0000256" key="18">
    <source>
        <dbReference type="HAMAP-Rule" id="MF_01631"/>
    </source>
</evidence>
<dbReference type="InterPro" id="IPR050065">
    <property type="entry name" value="GlmU-like"/>
</dbReference>
<comment type="similarity">
    <text evidence="3 18">In the N-terminal section; belongs to the N-acetylglucosamine-1-phosphate uridyltransferase family.</text>
</comment>
<dbReference type="GO" id="GO:0005737">
    <property type="term" value="C:cytoplasm"/>
    <property type="evidence" value="ECO:0007669"/>
    <property type="project" value="UniProtKB-SubCell"/>
</dbReference>
<evidence type="ECO:0000256" key="4">
    <source>
        <dbReference type="ARBA" id="ARBA00022490"/>
    </source>
</evidence>
<evidence type="ECO:0000256" key="17">
    <source>
        <dbReference type="ARBA" id="ARBA00049628"/>
    </source>
</evidence>
<dbReference type="SUPFAM" id="SSF53448">
    <property type="entry name" value="Nucleotide-diphospho-sugar transferases"/>
    <property type="match status" value="1"/>
</dbReference>
<comment type="subcellular location">
    <subcellularLocation>
        <location evidence="1 18">Cytoplasm</location>
    </subcellularLocation>
</comment>
<feature type="binding site" evidence="18">
    <location>
        <position position="231"/>
    </location>
    <ligand>
        <name>UDP-N-acetyl-alpha-D-glucosamine</name>
        <dbReference type="ChEBI" id="CHEBI:57705"/>
    </ligand>
</feature>
<keyword evidence="5 18" id="KW-0808">Transferase</keyword>
<comment type="cofactor">
    <cofactor evidence="18">
        <name>Mg(2+)</name>
        <dbReference type="ChEBI" id="CHEBI:18420"/>
    </cofactor>
    <text evidence="18">Binds 1 Mg(2+) ion per subunit.</text>
</comment>
<evidence type="ECO:0000256" key="5">
    <source>
        <dbReference type="ARBA" id="ARBA00022679"/>
    </source>
</evidence>
<keyword evidence="8 18" id="KW-0677">Repeat</keyword>
<dbReference type="Proteomes" id="UP000831151">
    <property type="component" value="Chromosome"/>
</dbReference>
<gene>
    <name evidence="18 21" type="primary">glmU</name>
    <name evidence="21" type="ORF">M1R53_04580</name>
</gene>